<keyword evidence="5 6" id="KW-0472">Membrane</keyword>
<evidence type="ECO:0000256" key="1">
    <source>
        <dbReference type="ARBA" id="ARBA00004141"/>
    </source>
</evidence>
<feature type="coiled-coil region" evidence="7">
    <location>
        <begin position="237"/>
        <end position="271"/>
    </location>
</feature>
<accession>A0AAV6K789</accession>
<dbReference type="EMBL" id="JACTNZ010000005">
    <property type="protein sequence ID" value="KAG5548291.1"/>
    <property type="molecule type" value="Genomic_DNA"/>
</dbReference>
<dbReference type="SUPFAM" id="SSF144083">
    <property type="entry name" value="Magnesium transport protein CorA, transmembrane region"/>
    <property type="match status" value="1"/>
</dbReference>
<sequence>MGKKGCRMGIRRRMKKLPLAAQAEAASPNNGGVVAAVENNSISAMVATSKAAKKKGGGGARLWMKLDRFGQSELIECDKSIIIKRASIPARDLRILGPIFSHSSNILAREKAMVVNLEFIKAIVTAEEVLLLDPLRQEVLPLVDQLRQQLPDKSRVKFEGGAQTALQDDESHLATGGKWLPVPGLQAELPFEFQVLEIALEVVCTYLDSNVADLERDAYPVLDELARHVSTKNLERVRSLKSNLTRLLARVQKVRDEIEHLLDDNEDMAQLYLTRKWIQSQHSEVLLAATASSGIMSAGPQPHHVDSNRSASLVSSSHRDEQDVEDLEMLLEAYFMQLDGTRNKILSVINVWCGLRVYCIGSILPKRTETHLSTLSSQSEVRTLGQMSILDEEIIVRRHQCLKFLLMLGDIVPVSILPLSCSQPAGSWEVREYIDDTEDYVNIQLDNLRNELIQLHLTLTIGSLAISVSTLVASAFGMNINMPWYNINGIFGPVCWVNTAICISVFLLVLGYARWKKLLGS</sequence>
<dbReference type="Gene3D" id="1.20.58.340">
    <property type="entry name" value="Magnesium transport protein CorA, transmembrane region"/>
    <property type="match status" value="1"/>
</dbReference>
<dbReference type="Gene3D" id="2.40.128.330">
    <property type="match status" value="1"/>
</dbReference>
<organism evidence="8 9">
    <name type="scientific">Rhododendron griersonianum</name>
    <dbReference type="NCBI Taxonomy" id="479676"/>
    <lineage>
        <taxon>Eukaryota</taxon>
        <taxon>Viridiplantae</taxon>
        <taxon>Streptophyta</taxon>
        <taxon>Embryophyta</taxon>
        <taxon>Tracheophyta</taxon>
        <taxon>Spermatophyta</taxon>
        <taxon>Magnoliopsida</taxon>
        <taxon>eudicotyledons</taxon>
        <taxon>Gunneridae</taxon>
        <taxon>Pentapetalae</taxon>
        <taxon>asterids</taxon>
        <taxon>Ericales</taxon>
        <taxon>Ericaceae</taxon>
        <taxon>Ericoideae</taxon>
        <taxon>Rhodoreae</taxon>
        <taxon>Rhododendron</taxon>
    </lineage>
</organism>
<proteinExistence type="inferred from homology"/>
<evidence type="ECO:0000313" key="8">
    <source>
        <dbReference type="EMBL" id="KAG5548291.1"/>
    </source>
</evidence>
<evidence type="ECO:0000256" key="7">
    <source>
        <dbReference type="SAM" id="Coils"/>
    </source>
</evidence>
<comment type="function">
    <text evidence="6">Magnesium transporter that may mediate the influx of magnesium.</text>
</comment>
<evidence type="ECO:0000256" key="6">
    <source>
        <dbReference type="RuleBase" id="RU366041"/>
    </source>
</evidence>
<protein>
    <recommendedName>
        <fullName evidence="6">Magnesium transporter</fullName>
    </recommendedName>
</protein>
<dbReference type="PANTHER" id="PTHR13890">
    <property type="entry name" value="RNA SPLICING PROTEIN MRS2, MITOCHONDRIAL"/>
    <property type="match status" value="1"/>
</dbReference>
<comment type="similarity">
    <text evidence="2 6">Belongs to the CorA metal ion transporter (MIT) (TC 1.A.35.5) family.</text>
</comment>
<dbReference type="Pfam" id="PF22099">
    <property type="entry name" value="MRS2-like"/>
    <property type="match status" value="1"/>
</dbReference>
<evidence type="ECO:0000256" key="5">
    <source>
        <dbReference type="ARBA" id="ARBA00023136"/>
    </source>
</evidence>
<feature type="transmembrane region" description="Helical" evidence="6">
    <location>
        <begin position="490"/>
        <end position="513"/>
    </location>
</feature>
<evidence type="ECO:0000256" key="2">
    <source>
        <dbReference type="ARBA" id="ARBA00007535"/>
    </source>
</evidence>
<keyword evidence="3 6" id="KW-0812">Transmembrane</keyword>
<dbReference type="FunFam" id="2.40.128.330:FF:000001">
    <property type="entry name" value="Magnesium transporter MRS2-1"/>
    <property type="match status" value="1"/>
</dbReference>
<name>A0AAV6K789_9ERIC</name>
<keyword evidence="6" id="KW-0460">Magnesium</keyword>
<evidence type="ECO:0000256" key="3">
    <source>
        <dbReference type="ARBA" id="ARBA00022692"/>
    </source>
</evidence>
<keyword evidence="6" id="KW-0813">Transport</keyword>
<dbReference type="InterPro" id="IPR045863">
    <property type="entry name" value="CorA_TM1_TM2"/>
</dbReference>
<comment type="subcellular location">
    <subcellularLocation>
        <location evidence="1 6">Membrane</location>
        <topology evidence="1 6">Multi-pass membrane protein</topology>
    </subcellularLocation>
</comment>
<dbReference type="Proteomes" id="UP000823749">
    <property type="component" value="Chromosome 5"/>
</dbReference>
<feature type="transmembrane region" description="Helical" evidence="6">
    <location>
        <begin position="457"/>
        <end position="478"/>
    </location>
</feature>
<dbReference type="PANTHER" id="PTHR13890:SF2">
    <property type="entry name" value="MAGNESIUM TRANSPORTER MRS2-4-RELATED"/>
    <property type="match status" value="1"/>
</dbReference>
<gene>
    <name evidence="8" type="ORF">RHGRI_013855</name>
</gene>
<keyword evidence="7" id="KW-0175">Coiled coil</keyword>
<dbReference type="InterPro" id="IPR039204">
    <property type="entry name" value="MRS2-like"/>
</dbReference>
<evidence type="ECO:0000256" key="4">
    <source>
        <dbReference type="ARBA" id="ARBA00022989"/>
    </source>
</evidence>
<dbReference type="GO" id="GO:0016020">
    <property type="term" value="C:membrane"/>
    <property type="evidence" value="ECO:0007669"/>
    <property type="project" value="UniProtKB-SubCell"/>
</dbReference>
<dbReference type="CDD" id="cd12823">
    <property type="entry name" value="Mrs2_Mfm1p-like"/>
    <property type="match status" value="1"/>
</dbReference>
<evidence type="ECO:0000313" key="9">
    <source>
        <dbReference type="Proteomes" id="UP000823749"/>
    </source>
</evidence>
<keyword evidence="6" id="KW-0406">Ion transport</keyword>
<dbReference type="GO" id="GO:0015095">
    <property type="term" value="F:magnesium ion transmembrane transporter activity"/>
    <property type="evidence" value="ECO:0007669"/>
    <property type="project" value="UniProtKB-ARBA"/>
</dbReference>
<keyword evidence="9" id="KW-1185">Reference proteome</keyword>
<comment type="caution">
    <text evidence="8">The sequence shown here is derived from an EMBL/GenBank/DDBJ whole genome shotgun (WGS) entry which is preliminary data.</text>
</comment>
<reference evidence="8" key="1">
    <citation type="submission" date="2020-08" db="EMBL/GenBank/DDBJ databases">
        <title>Plant Genome Project.</title>
        <authorList>
            <person name="Zhang R.-G."/>
        </authorList>
    </citation>
    <scope>NUCLEOTIDE SEQUENCE</scope>
    <source>
        <strain evidence="8">WSP0</strain>
        <tissue evidence="8">Leaf</tissue>
    </source>
</reference>
<dbReference type="AlphaFoldDB" id="A0AAV6K789"/>
<keyword evidence="4 6" id="KW-1133">Transmembrane helix</keyword>